<dbReference type="GO" id="GO:0016787">
    <property type="term" value="F:hydrolase activity"/>
    <property type="evidence" value="ECO:0007669"/>
    <property type="project" value="UniProtKB-KW"/>
</dbReference>
<dbReference type="Proteomes" id="UP001293718">
    <property type="component" value="Unassembled WGS sequence"/>
</dbReference>
<dbReference type="InterPro" id="IPR003675">
    <property type="entry name" value="Rce1/LyrA-like_dom"/>
</dbReference>
<protein>
    <submittedName>
        <fullName evidence="3">CPBP family intramembrane glutamic endopeptidase</fullName>
        <ecNumber evidence="3">3.4.-.-</ecNumber>
    </submittedName>
</protein>
<evidence type="ECO:0000313" key="4">
    <source>
        <dbReference type="Proteomes" id="UP001293718"/>
    </source>
</evidence>
<evidence type="ECO:0000259" key="2">
    <source>
        <dbReference type="Pfam" id="PF02517"/>
    </source>
</evidence>
<keyword evidence="1" id="KW-1133">Transmembrane helix</keyword>
<keyword evidence="1" id="KW-0472">Membrane</keyword>
<sequence>MTSANRMNNAPSLLLALAIAAVWLPPLRLGARLKLPLSLPLAAAALAAGAQAGLLDVRALGAAALLAVLAAASRAVHRPMPRRVLAGSALALAFALGLHLVPGFSPIVVVDGVQVSPNAAPLRFTVSLDAGLAALVIALCFCRRCRTPAQAGETLRRAAPVALGTAALVLGLAWAAGVVRPDVKWPAFAAAWLLKMLLWTCVLEEGFFRGVVQERLAAWAPIARRPALAALPVIVAAGLFGAAHGPGGAGYAALATLAGLGYGWAYARTRRLEAAIAAHFTLNAAHFIGFTYPMLQR</sequence>
<feature type="transmembrane region" description="Helical" evidence="1">
    <location>
        <begin position="46"/>
        <end position="72"/>
    </location>
</feature>
<reference evidence="3 4" key="1">
    <citation type="submission" date="2023-11" db="EMBL/GenBank/DDBJ databases">
        <title>Draft genome of Azohydromonas lata strain H1 (DSM1123), a polyhydroxyalkanoate producer.</title>
        <authorList>
            <person name="Traversa D."/>
            <person name="D'Addabbo P."/>
            <person name="Pazzani C."/>
            <person name="Manzari C."/>
            <person name="Chiara M."/>
            <person name="Scrascia M."/>
        </authorList>
    </citation>
    <scope>NUCLEOTIDE SEQUENCE [LARGE SCALE GENOMIC DNA]</scope>
    <source>
        <strain evidence="3 4">H1</strain>
    </source>
</reference>
<dbReference type="EMBL" id="JAXOJX010000073">
    <property type="protein sequence ID" value="MDZ5460546.1"/>
    <property type="molecule type" value="Genomic_DNA"/>
</dbReference>
<keyword evidence="1" id="KW-0812">Transmembrane</keyword>
<proteinExistence type="predicted"/>
<keyword evidence="3" id="KW-0378">Hydrolase</keyword>
<dbReference type="RefSeq" id="WP_322467969.1">
    <property type="nucleotide sequence ID" value="NZ_JAXOJX010000073.1"/>
</dbReference>
<feature type="transmembrane region" description="Helical" evidence="1">
    <location>
        <begin position="84"/>
        <end position="102"/>
    </location>
</feature>
<evidence type="ECO:0000256" key="1">
    <source>
        <dbReference type="SAM" id="Phobius"/>
    </source>
</evidence>
<name>A0ABU5INU2_9BURK</name>
<organism evidence="3 4">
    <name type="scientific">Azohydromonas lata</name>
    <dbReference type="NCBI Taxonomy" id="45677"/>
    <lineage>
        <taxon>Bacteria</taxon>
        <taxon>Pseudomonadati</taxon>
        <taxon>Pseudomonadota</taxon>
        <taxon>Betaproteobacteria</taxon>
        <taxon>Burkholderiales</taxon>
        <taxon>Sphaerotilaceae</taxon>
        <taxon>Azohydromonas</taxon>
    </lineage>
</organism>
<keyword evidence="4" id="KW-1185">Reference proteome</keyword>
<feature type="transmembrane region" description="Helical" evidence="1">
    <location>
        <begin position="227"/>
        <end position="243"/>
    </location>
</feature>
<feature type="domain" description="CAAX prenyl protease 2/Lysostaphin resistance protein A-like" evidence="2">
    <location>
        <begin position="189"/>
        <end position="284"/>
    </location>
</feature>
<gene>
    <name evidence="3" type="ORF">SM757_28595</name>
</gene>
<accession>A0ABU5INU2</accession>
<comment type="caution">
    <text evidence="3">The sequence shown here is derived from an EMBL/GenBank/DDBJ whole genome shotgun (WGS) entry which is preliminary data.</text>
</comment>
<feature type="transmembrane region" description="Helical" evidence="1">
    <location>
        <begin position="274"/>
        <end position="295"/>
    </location>
</feature>
<evidence type="ECO:0000313" key="3">
    <source>
        <dbReference type="EMBL" id="MDZ5460546.1"/>
    </source>
</evidence>
<dbReference type="Pfam" id="PF02517">
    <property type="entry name" value="Rce1-like"/>
    <property type="match status" value="1"/>
</dbReference>
<feature type="transmembrane region" description="Helical" evidence="1">
    <location>
        <begin position="122"/>
        <end position="141"/>
    </location>
</feature>
<feature type="transmembrane region" description="Helical" evidence="1">
    <location>
        <begin position="161"/>
        <end position="179"/>
    </location>
</feature>
<dbReference type="EC" id="3.4.-.-" evidence="3"/>
<feature type="transmembrane region" description="Helical" evidence="1">
    <location>
        <begin position="249"/>
        <end position="267"/>
    </location>
</feature>
<feature type="transmembrane region" description="Helical" evidence="1">
    <location>
        <begin position="185"/>
        <end position="207"/>
    </location>
</feature>